<keyword evidence="2" id="KW-1185">Reference proteome</keyword>
<protein>
    <submittedName>
        <fullName evidence="1">Uncharacterized protein</fullName>
    </submittedName>
</protein>
<evidence type="ECO:0000313" key="2">
    <source>
        <dbReference type="Proteomes" id="UP000503320"/>
    </source>
</evidence>
<dbReference type="KEGG" id="afri:E3E15_03420"/>
<accession>A0A6M3HTE4</accession>
<name>A0A6M3HTE4_9GAMM</name>
<dbReference type="EMBL" id="CP038017">
    <property type="protein sequence ID" value="QIV94458.1"/>
    <property type="molecule type" value="Genomic_DNA"/>
</dbReference>
<gene>
    <name evidence="1" type="ORF">E3E15_03420</name>
</gene>
<reference evidence="1 2" key="1">
    <citation type="submission" date="2019-03" db="EMBL/GenBank/DDBJ databases">
        <title>Complete Genome Sequence of Allofrancisella frigidaquae Strain SYSU 10HL1970 Isolated from Water-Cooling Systems in China.</title>
        <authorList>
            <person name="Ohrman C."/>
            <person name="Uneklint I."/>
            <person name="Sjodin A."/>
        </authorList>
    </citation>
    <scope>NUCLEOTIDE SEQUENCE [LARGE SCALE GENOMIC DNA]</scope>
    <source>
        <strain evidence="1 2">SYSU 10HL1970</strain>
    </source>
</reference>
<dbReference type="AlphaFoldDB" id="A0A6M3HTE4"/>
<organism evidence="1 2">
    <name type="scientific">Allofrancisella frigidaquae</name>
    <dbReference type="NCBI Taxonomy" id="1085644"/>
    <lineage>
        <taxon>Bacteria</taxon>
        <taxon>Pseudomonadati</taxon>
        <taxon>Pseudomonadota</taxon>
        <taxon>Gammaproteobacteria</taxon>
        <taxon>Thiotrichales</taxon>
        <taxon>Francisellaceae</taxon>
        <taxon>Allofrancisella</taxon>
    </lineage>
</organism>
<evidence type="ECO:0000313" key="1">
    <source>
        <dbReference type="EMBL" id="QIV94458.1"/>
    </source>
</evidence>
<proteinExistence type="predicted"/>
<sequence length="364" mass="42900">MYNLNFKKKRLQKLLLAIILTLPTLGYCGFIDWISNYTEVINEIEQRLEQKYYGEKFEVWDVSYSSNLNEYNFKYKLEDSDDVTYIGSYSPKGDRLVANEYMWEKISKEWRSIFEQYVKGASNNYFLIGGIATQYHKNFKKYKIGYRSKALDDLFSESLTAQEWIDKDHSVIAGSISIFIEIPRTAEGIYKTLQMAEKIHTKLRSFDLSSYKLEIITYDLPNKFDIDKYFNEVKDNFVTLVDWWFEPGIQKYAWGYLYLDSCQKVDTFEESCDGYKENNTNNDNLALIKNHTPENRTLSLNYLAKKFRLIDWFGAPNKCDPIFGCSGIWLAKLRANKSLKSSQHYPTLVKLINEEEYNYKQLGN</sequence>
<dbReference type="Proteomes" id="UP000503320">
    <property type="component" value="Chromosome"/>
</dbReference>
<dbReference type="RefSeq" id="WP_172106597.1">
    <property type="nucleotide sequence ID" value="NZ_CP038017.1"/>
</dbReference>